<dbReference type="AlphaFoldDB" id="A0A5S9QY87"/>
<dbReference type="GO" id="GO:0102335">
    <property type="term" value="F:N,N'-diacetylbacillosaminyl-diphospho-undecaprenol alpha-1,3-N-acetylgalactosaminyltransferase activity"/>
    <property type="evidence" value="ECO:0007669"/>
    <property type="project" value="UniProtKB-EC"/>
</dbReference>
<dbReference type="PANTHER" id="PTHR12526:SF638">
    <property type="entry name" value="SPORE COAT PROTEIN SA"/>
    <property type="match status" value="1"/>
</dbReference>
<dbReference type="EC" id="2.4.1.290" evidence="3"/>
<feature type="domain" description="Glycosyl transferase family 1" evidence="1">
    <location>
        <begin position="153"/>
        <end position="316"/>
    </location>
</feature>
<evidence type="ECO:0000259" key="1">
    <source>
        <dbReference type="Pfam" id="PF00534"/>
    </source>
</evidence>
<dbReference type="Gene3D" id="3.40.50.2000">
    <property type="entry name" value="Glycogen Phosphorylase B"/>
    <property type="match status" value="2"/>
</dbReference>
<sequence>MYVAVPICDEALSRELQSLGLQVIHIDLNPHSINPLAELRTALQIWRIVHRLKPSILHLITLKPVIYGGVVARIKGLKTINSLAGLGRFAEPERKSYGCLAKGIRLWLKHFLSGAVVLENTCDMHNLQQLGVTADLRVIEGAGVDIDKYNSDQKSPGSIVKILFASRLIWKKGLGELVDACESINRDGARVELHVAGIRMAHDKDSIPRRQIDRWQRQGDIIWHDNVSAMDDLISRCDLICLPTRYGEGIPRILIEAAACRRPIIAPDVAGCMDILKDGVNGFMYDRHSPSGLAQAIERAIDNKHRFGDFGESGRKIVIEKFSDTVILDQWSQVYNANAHVKRAKDLASASAQRSPGAQVRD</sequence>
<dbReference type="PANTHER" id="PTHR12526">
    <property type="entry name" value="GLYCOSYLTRANSFERASE"/>
    <property type="match status" value="1"/>
</dbReference>
<dbReference type="SUPFAM" id="SSF53756">
    <property type="entry name" value="UDP-Glycosyltransferase/glycogen phosphorylase"/>
    <property type="match status" value="1"/>
</dbReference>
<evidence type="ECO:0000259" key="2">
    <source>
        <dbReference type="Pfam" id="PF13477"/>
    </source>
</evidence>
<name>A0A5S9QY87_9GAMM</name>
<dbReference type="Proteomes" id="UP000441399">
    <property type="component" value="Unassembled WGS sequence"/>
</dbReference>
<dbReference type="Pfam" id="PF00534">
    <property type="entry name" value="Glycos_transf_1"/>
    <property type="match status" value="1"/>
</dbReference>
<dbReference type="Pfam" id="PF13477">
    <property type="entry name" value="Glyco_trans_4_2"/>
    <property type="match status" value="1"/>
</dbReference>
<organism evidence="3 4">
    <name type="scientific">BD1-7 clade bacterium</name>
    <dbReference type="NCBI Taxonomy" id="2029982"/>
    <lineage>
        <taxon>Bacteria</taxon>
        <taxon>Pseudomonadati</taxon>
        <taxon>Pseudomonadota</taxon>
        <taxon>Gammaproteobacteria</taxon>
        <taxon>Cellvibrionales</taxon>
        <taxon>Spongiibacteraceae</taxon>
        <taxon>BD1-7 clade</taxon>
    </lineage>
</organism>
<dbReference type="InterPro" id="IPR001296">
    <property type="entry name" value="Glyco_trans_1"/>
</dbReference>
<keyword evidence="4" id="KW-1185">Reference proteome</keyword>
<feature type="domain" description="Glycosyltransferase subfamily 4-like N-terminal" evidence="2">
    <location>
        <begin position="13"/>
        <end position="99"/>
    </location>
</feature>
<keyword evidence="3" id="KW-0328">Glycosyltransferase</keyword>
<evidence type="ECO:0000313" key="4">
    <source>
        <dbReference type="Proteomes" id="UP000441399"/>
    </source>
</evidence>
<proteinExistence type="predicted"/>
<keyword evidence="3" id="KW-0808">Transferase</keyword>
<gene>
    <name evidence="3" type="primary">pglA_2</name>
    <name evidence="3" type="ORF">OPDIPICF_03103</name>
</gene>
<protein>
    <submittedName>
        <fullName evidence="3">N,N'-diacetylbacillosaminyl-diphospho-undecaprenol alpha-1,3-N-acetylgalactosaminyltransferase</fullName>
        <ecNumber evidence="3">2.4.1.290</ecNumber>
    </submittedName>
</protein>
<dbReference type="InterPro" id="IPR028098">
    <property type="entry name" value="Glyco_trans_4-like_N"/>
</dbReference>
<dbReference type="GO" id="GO:1901135">
    <property type="term" value="P:carbohydrate derivative metabolic process"/>
    <property type="evidence" value="ECO:0007669"/>
    <property type="project" value="UniProtKB-ARBA"/>
</dbReference>
<accession>A0A5S9QY87</accession>
<reference evidence="3 4" key="1">
    <citation type="submission" date="2019-11" db="EMBL/GenBank/DDBJ databases">
        <authorList>
            <person name="Holert J."/>
        </authorList>
    </citation>
    <scope>NUCLEOTIDE SEQUENCE [LARGE SCALE GENOMIC DNA]</scope>
    <source>
        <strain evidence="3">SB11_3</strain>
    </source>
</reference>
<evidence type="ECO:0000313" key="3">
    <source>
        <dbReference type="EMBL" id="CAA0124421.1"/>
    </source>
</evidence>
<dbReference type="EMBL" id="CACSIO010000060">
    <property type="protein sequence ID" value="CAA0124421.1"/>
    <property type="molecule type" value="Genomic_DNA"/>
</dbReference>